<evidence type="ECO:0000313" key="2">
    <source>
        <dbReference type="Proteomes" id="UP000095607"/>
    </source>
</evidence>
<dbReference type="RefSeq" id="WP_046238037.1">
    <property type="nucleotide sequence ID" value="NZ_CBCSDN010000085.1"/>
</dbReference>
<dbReference type="EMBL" id="CP017420">
    <property type="protein sequence ID" value="AOV05686.1"/>
    <property type="molecule type" value="Genomic_DNA"/>
</dbReference>
<reference evidence="1 2" key="1">
    <citation type="submission" date="2016-09" db="EMBL/GenBank/DDBJ databases">
        <title>Complete genome sequence of Deltia acidovorans CM13 isolated from murine proximal colonic tissue.</title>
        <authorList>
            <person name="Saffarian A."/>
        </authorList>
    </citation>
    <scope>NUCLEOTIDE SEQUENCE [LARGE SCALE GENOMIC DNA]</scope>
    <source>
        <strain evidence="1 2">CM13</strain>
    </source>
</reference>
<dbReference type="Proteomes" id="UP000095607">
    <property type="component" value="Chromosome"/>
</dbReference>
<proteinExistence type="predicted"/>
<accession>A0ABM6EEI6</accession>
<evidence type="ECO:0000313" key="1">
    <source>
        <dbReference type="EMBL" id="AOV05686.1"/>
    </source>
</evidence>
<gene>
    <name evidence="1" type="ORF">BI380_32440</name>
</gene>
<organism evidence="1 2">
    <name type="scientific">Delftia tsuruhatensis</name>
    <dbReference type="NCBI Taxonomy" id="180282"/>
    <lineage>
        <taxon>Bacteria</taxon>
        <taxon>Pseudomonadati</taxon>
        <taxon>Pseudomonadota</taxon>
        <taxon>Betaproteobacteria</taxon>
        <taxon>Burkholderiales</taxon>
        <taxon>Comamonadaceae</taxon>
        <taxon>Delftia</taxon>
    </lineage>
</organism>
<keyword evidence="2" id="KW-1185">Reference proteome</keyword>
<sequence>MTNALNGAGTSLRDTKILIPEIPGEWTQRTRSGSTQVWNDPWHKTGLPEVRLEPPTKGLIADRIEGAWYWVCGCERCLGSEKLFNYSPCEAHDRCVTCNCTRAELTEVPWGARDGGWRCKPCQDRLDAARKAEALAAAEAKGHSEEDCVYTSDIICPYCATKQSSDDRHESVEGLTCSTCGGEFDLEVDWTPSYTTTKARAQAQQKGPA</sequence>
<protein>
    <submittedName>
        <fullName evidence="1">Uncharacterized protein</fullName>
    </submittedName>
</protein>
<name>A0ABM6EEI6_9BURK</name>